<evidence type="ECO:0000256" key="5">
    <source>
        <dbReference type="SAM" id="MobiDB-lite"/>
    </source>
</evidence>
<gene>
    <name evidence="6" type="primary">ssb</name>
    <name evidence="6" type="ORF">L2A60_08815</name>
</gene>
<feature type="short sequence motif" description="Important for interaction with partner proteins" evidence="3">
    <location>
        <begin position="159"/>
        <end position="164"/>
    </location>
</feature>
<dbReference type="PROSITE" id="PS50935">
    <property type="entry name" value="SSB"/>
    <property type="match status" value="1"/>
</dbReference>
<evidence type="ECO:0000256" key="1">
    <source>
        <dbReference type="ARBA" id="ARBA00023125"/>
    </source>
</evidence>
<dbReference type="Gene3D" id="2.40.50.140">
    <property type="entry name" value="Nucleic acid-binding proteins"/>
    <property type="match status" value="1"/>
</dbReference>
<accession>A0ABS9DYA1</accession>
<keyword evidence="3" id="KW-0234">DNA repair</keyword>
<dbReference type="RefSeq" id="WP_235704016.1">
    <property type="nucleotide sequence ID" value="NZ_JAKGBZ010000013.1"/>
</dbReference>
<comment type="caution">
    <text evidence="6">The sequence shown here is derived from an EMBL/GenBank/DDBJ whole genome shotgun (WGS) entry which is preliminary data.</text>
</comment>
<dbReference type="InterPro" id="IPR011344">
    <property type="entry name" value="ssDNA-bd"/>
</dbReference>
<dbReference type="GO" id="GO:0003677">
    <property type="term" value="F:DNA binding"/>
    <property type="evidence" value="ECO:0007669"/>
    <property type="project" value="UniProtKB-KW"/>
</dbReference>
<dbReference type="PANTHER" id="PTHR10302">
    <property type="entry name" value="SINGLE-STRANDED DNA-BINDING PROTEIN"/>
    <property type="match status" value="1"/>
</dbReference>
<dbReference type="Proteomes" id="UP001521209">
    <property type="component" value="Unassembled WGS sequence"/>
</dbReference>
<evidence type="ECO:0000256" key="2">
    <source>
        <dbReference type="ARBA" id="ARBA00023172"/>
    </source>
</evidence>
<name>A0ABS9DYA1_9PROT</name>
<keyword evidence="3" id="KW-0227">DNA damage</keyword>
<dbReference type="SUPFAM" id="SSF50249">
    <property type="entry name" value="Nucleic acid-binding proteins"/>
    <property type="match status" value="1"/>
</dbReference>
<dbReference type="Pfam" id="PF00436">
    <property type="entry name" value="SSB"/>
    <property type="match status" value="1"/>
</dbReference>
<sequence>MAGSVNKVTLIGNLGKDPEVRTTQSGMKIVNLAVATSETWNDKTSGERQERTEWHRVVIMNDRLADVAERFLKKGSKVYLEGKLQTRKWTDQSGQEKYTTEVMLGRIGAELVLLDRANASGGGDDMPRGNARAAGGYGGGQAAPRSGGWDAGKSGADLDDEIPF</sequence>
<comment type="function">
    <text evidence="3">Plays an important role in DNA replication, recombination and repair. Binds to ssDNA and to an array of partner proteins to recruit them to their sites of action during DNA metabolism.</text>
</comment>
<evidence type="ECO:0000256" key="3">
    <source>
        <dbReference type="HAMAP-Rule" id="MF_00984"/>
    </source>
</evidence>
<dbReference type="EMBL" id="JAKGBZ010000013">
    <property type="protein sequence ID" value="MCF3946780.1"/>
    <property type="molecule type" value="Genomic_DNA"/>
</dbReference>
<evidence type="ECO:0000313" key="7">
    <source>
        <dbReference type="Proteomes" id="UP001521209"/>
    </source>
</evidence>
<proteinExistence type="inferred from homology"/>
<keyword evidence="3" id="KW-0235">DNA replication</keyword>
<dbReference type="NCBIfam" id="TIGR00621">
    <property type="entry name" value="ssb"/>
    <property type="match status" value="1"/>
</dbReference>
<organism evidence="6 7">
    <name type="scientific">Acidiphilium iwatense</name>
    <dbReference type="NCBI Taxonomy" id="768198"/>
    <lineage>
        <taxon>Bacteria</taxon>
        <taxon>Pseudomonadati</taxon>
        <taxon>Pseudomonadota</taxon>
        <taxon>Alphaproteobacteria</taxon>
        <taxon>Acetobacterales</taxon>
        <taxon>Acidocellaceae</taxon>
        <taxon>Acidiphilium</taxon>
    </lineage>
</organism>
<keyword evidence="7" id="KW-1185">Reference proteome</keyword>
<feature type="region of interest" description="Disordered" evidence="5">
    <location>
        <begin position="120"/>
        <end position="164"/>
    </location>
</feature>
<keyword evidence="2 3" id="KW-0233">DNA recombination</keyword>
<protein>
    <recommendedName>
        <fullName evidence="3 4">Single-stranded DNA-binding protein</fullName>
        <shortName evidence="3">SSB</shortName>
    </recommendedName>
</protein>
<reference evidence="6 7" key="1">
    <citation type="submission" date="2022-01" db="EMBL/GenBank/DDBJ databases">
        <authorList>
            <person name="Won M."/>
            <person name="Kim S.-J."/>
            <person name="Kwon S.-W."/>
        </authorList>
    </citation>
    <scope>NUCLEOTIDE SEQUENCE [LARGE SCALE GENOMIC DNA]</scope>
    <source>
        <strain evidence="6 7">KCTC 23505</strain>
    </source>
</reference>
<keyword evidence="1 3" id="KW-0238">DNA-binding</keyword>
<dbReference type="HAMAP" id="MF_00984">
    <property type="entry name" value="SSB"/>
    <property type="match status" value="1"/>
</dbReference>
<comment type="caution">
    <text evidence="3">Lacks conserved residue(s) required for the propagation of feature annotation.</text>
</comment>
<comment type="subunit">
    <text evidence="3">Homotetramer.</text>
</comment>
<dbReference type="InterPro" id="IPR000424">
    <property type="entry name" value="Primosome_PriB/ssb"/>
</dbReference>
<evidence type="ECO:0000256" key="4">
    <source>
        <dbReference type="RuleBase" id="RU000524"/>
    </source>
</evidence>
<dbReference type="CDD" id="cd04496">
    <property type="entry name" value="SSB_OBF"/>
    <property type="match status" value="1"/>
</dbReference>
<dbReference type="InterPro" id="IPR012340">
    <property type="entry name" value="NA-bd_OB-fold"/>
</dbReference>
<evidence type="ECO:0000313" key="6">
    <source>
        <dbReference type="EMBL" id="MCF3946780.1"/>
    </source>
</evidence>
<dbReference type="PANTHER" id="PTHR10302:SF27">
    <property type="entry name" value="SINGLE-STRANDED DNA-BINDING PROTEIN"/>
    <property type="match status" value="1"/>
</dbReference>